<protein>
    <submittedName>
        <fullName evidence="2">AGA2</fullName>
    </submittedName>
</protein>
<reference evidence="2" key="2">
    <citation type="journal article" date="2015" name="Data Brief">
        <title>Shoot transcriptome of the giant reed, Arundo donax.</title>
        <authorList>
            <person name="Barrero R.A."/>
            <person name="Guerrero F.D."/>
            <person name="Moolhuijzen P."/>
            <person name="Goolsby J.A."/>
            <person name="Tidwell J."/>
            <person name="Bellgard S.E."/>
            <person name="Bellgard M.I."/>
        </authorList>
    </citation>
    <scope>NUCLEOTIDE SEQUENCE</scope>
    <source>
        <tissue evidence="2">Shoot tissue taken approximately 20 cm above the soil surface</tissue>
    </source>
</reference>
<dbReference type="EMBL" id="GBRH01233851">
    <property type="protein sequence ID" value="JAD64044.1"/>
    <property type="molecule type" value="Transcribed_RNA"/>
</dbReference>
<evidence type="ECO:0000256" key="1">
    <source>
        <dbReference type="SAM" id="MobiDB-lite"/>
    </source>
</evidence>
<dbReference type="AlphaFoldDB" id="A0A0A9BJB7"/>
<feature type="region of interest" description="Disordered" evidence="1">
    <location>
        <begin position="47"/>
        <end position="75"/>
    </location>
</feature>
<organism evidence="2">
    <name type="scientific">Arundo donax</name>
    <name type="common">Giant reed</name>
    <name type="synonym">Donax arundinaceus</name>
    <dbReference type="NCBI Taxonomy" id="35708"/>
    <lineage>
        <taxon>Eukaryota</taxon>
        <taxon>Viridiplantae</taxon>
        <taxon>Streptophyta</taxon>
        <taxon>Embryophyta</taxon>
        <taxon>Tracheophyta</taxon>
        <taxon>Spermatophyta</taxon>
        <taxon>Magnoliopsida</taxon>
        <taxon>Liliopsida</taxon>
        <taxon>Poales</taxon>
        <taxon>Poaceae</taxon>
        <taxon>PACMAD clade</taxon>
        <taxon>Arundinoideae</taxon>
        <taxon>Arundineae</taxon>
        <taxon>Arundo</taxon>
    </lineage>
</organism>
<sequence length="75" mass="8103">MPAPWSSSFWNFLFSLMPVSRDRRGGLSSPAGSSVVDWSVPTDCQPSSMMTNLGGAPPAMRLRSPASTPSWVTSW</sequence>
<feature type="compositionally biased region" description="Polar residues" evidence="1">
    <location>
        <begin position="65"/>
        <end position="75"/>
    </location>
</feature>
<name>A0A0A9BJB7_ARUDO</name>
<accession>A0A0A9BJB7</accession>
<reference evidence="2" key="1">
    <citation type="submission" date="2014-09" db="EMBL/GenBank/DDBJ databases">
        <authorList>
            <person name="Magalhaes I.L.F."/>
            <person name="Oliveira U."/>
            <person name="Santos F.R."/>
            <person name="Vidigal T.H.D.A."/>
            <person name="Brescovit A.D."/>
            <person name="Santos A.J."/>
        </authorList>
    </citation>
    <scope>NUCLEOTIDE SEQUENCE</scope>
    <source>
        <tissue evidence="2">Shoot tissue taken approximately 20 cm above the soil surface</tissue>
    </source>
</reference>
<proteinExistence type="predicted"/>
<evidence type="ECO:0000313" key="2">
    <source>
        <dbReference type="EMBL" id="JAD64044.1"/>
    </source>
</evidence>